<name>A0ABR9FQP5_9GAMM</name>
<dbReference type="Proteomes" id="UP000707245">
    <property type="component" value="Unassembled WGS sequence"/>
</dbReference>
<gene>
    <name evidence="3" type="ORF">EI167_17095</name>
</gene>
<accession>A0ABR9FQP5</accession>
<proteinExistence type="predicted"/>
<dbReference type="Pfam" id="PF10592">
    <property type="entry name" value="AIPR"/>
    <property type="match status" value="1"/>
</dbReference>
<dbReference type="InterPro" id="IPR018891">
    <property type="entry name" value="AIPR_C"/>
</dbReference>
<organism evidence="3 4">
    <name type="scientific">Pseudoalteromonas prydzensis</name>
    <dbReference type="NCBI Taxonomy" id="182141"/>
    <lineage>
        <taxon>Bacteria</taxon>
        <taxon>Pseudomonadati</taxon>
        <taxon>Pseudomonadota</taxon>
        <taxon>Gammaproteobacteria</taxon>
        <taxon>Alteromonadales</taxon>
        <taxon>Pseudoalteromonadaceae</taxon>
        <taxon>Pseudoalteromonas</taxon>
    </lineage>
</organism>
<evidence type="ECO:0000313" key="4">
    <source>
        <dbReference type="Proteomes" id="UP000707245"/>
    </source>
</evidence>
<dbReference type="Pfam" id="PF22879">
    <property type="entry name" value="AIPR_N"/>
    <property type="match status" value="1"/>
</dbReference>
<protein>
    <submittedName>
        <fullName evidence="3">AIPR family protein</fullName>
    </submittedName>
</protein>
<reference evidence="3 4" key="1">
    <citation type="submission" date="2020-07" db="EMBL/GenBank/DDBJ databases">
        <title>Halophilic bacteria isolated from french cheeses.</title>
        <authorList>
            <person name="Kothe C.I."/>
            <person name="Farah-Kraiem B."/>
            <person name="Renault P."/>
            <person name="Dridi B."/>
        </authorList>
    </citation>
    <scope>NUCLEOTIDE SEQUENCE [LARGE SCALE GENOMIC DNA]</scope>
    <source>
        <strain evidence="3 4">FME14</strain>
    </source>
</reference>
<evidence type="ECO:0000259" key="1">
    <source>
        <dbReference type="Pfam" id="PF10592"/>
    </source>
</evidence>
<keyword evidence="4" id="KW-1185">Reference proteome</keyword>
<feature type="domain" description="Abortive phage infection protein C-terminal" evidence="1">
    <location>
        <begin position="194"/>
        <end position="513"/>
    </location>
</feature>
<comment type="caution">
    <text evidence="3">The sequence shown here is derived from an EMBL/GenBank/DDBJ whole genome shotgun (WGS) entry which is preliminary data.</text>
</comment>
<evidence type="ECO:0000313" key="3">
    <source>
        <dbReference type="EMBL" id="MBE0459120.1"/>
    </source>
</evidence>
<evidence type="ECO:0000259" key="2">
    <source>
        <dbReference type="Pfam" id="PF22879"/>
    </source>
</evidence>
<feature type="domain" description="Abortive infection phage resistance protein N-terminal" evidence="2">
    <location>
        <begin position="10"/>
        <end position="135"/>
    </location>
</feature>
<dbReference type="EMBL" id="RRZA01000064">
    <property type="protein sequence ID" value="MBE0459120.1"/>
    <property type="molecule type" value="Genomic_DNA"/>
</dbReference>
<dbReference type="InterPro" id="IPR055101">
    <property type="entry name" value="AIPR_N"/>
</dbReference>
<sequence length="640" mass="73376">MHNVVIATTSLTNTGLKLDAWHQNDENGVLTLIVSHYKDSLETLTTSLATQISKRAVRFFERSLDSSFYQTMEETDLAYPLVREICLKSSGITSIKVIIITNGETSKSIKSIPSVDSDNGIKINFDIWDIERIYRIDSSKTGKESIEIDFKEEFGNYLPCLKAFSQTDEYQSYLLVLPGSLLSKLYDKYTERLLEQNVRTFLQFKGKVNKGMRNTIINQPNMFFAFNNGLTATAEEITTYEEHGNTMISKLKNLQIVNGGQTTASIYNTLKKEKADLSQVFIQVKLTIVPPEFVETIVPKISEFANTQNKVNAADFFSNSPFHWRFEELSRRIWAPSSEGGLQETHWFYERARGQYITAKTKLTPAEQKKFEKVNPKPQMLTKTDLAKFYNSWEKMPHIVSLGAQKNFGRFADVMTEQWNKDDKPFNELFFKESITKAILFKELDKKIMKQPWYGGYKANIVTYTISKFRHMIDGKGKLLDLMAIWNKQSLPPELLENLLDIAAKVNEAIKDTPQHVTNIGEWCKKPDCWERVINTHVPLNSAVENMLIDPIVAKEQKKEAATVQCIDNGIEAQKYVFDKTDKYWKKMQDWNKTSFVLSHKEKGILDIAAAIPTKIPTEKQCLSLLDIEKKALVEGFHFA</sequence>